<organism evidence="1 2">
    <name type="scientific">Bifidobacterium apousia</name>
    <dbReference type="NCBI Taxonomy" id="2750996"/>
    <lineage>
        <taxon>Bacteria</taxon>
        <taxon>Bacillati</taxon>
        <taxon>Actinomycetota</taxon>
        <taxon>Actinomycetes</taxon>
        <taxon>Bifidobacteriales</taxon>
        <taxon>Bifidobacteriaceae</taxon>
        <taxon>Bifidobacterium</taxon>
    </lineage>
</organism>
<dbReference type="InterPro" id="IPR014057">
    <property type="entry name" value="HI1420"/>
</dbReference>
<protein>
    <submittedName>
        <fullName evidence="1">Putative addiction module antidote protein</fullName>
    </submittedName>
</protein>
<dbReference type="Pfam" id="PF21716">
    <property type="entry name" value="dnstrm_HI1420"/>
    <property type="match status" value="1"/>
</dbReference>
<evidence type="ECO:0000313" key="1">
    <source>
        <dbReference type="EMBL" id="TSJ84116.1"/>
    </source>
</evidence>
<accession>A0A556R5E4</accession>
<dbReference type="EMBL" id="VMHK01000001">
    <property type="protein sequence ID" value="TSJ84116.1"/>
    <property type="molecule type" value="Genomic_DNA"/>
</dbReference>
<evidence type="ECO:0000313" key="2">
    <source>
        <dbReference type="Proteomes" id="UP000316508"/>
    </source>
</evidence>
<dbReference type="PANTHER" id="PTHR40275:SF1">
    <property type="entry name" value="SSL7038 PROTEIN"/>
    <property type="match status" value="1"/>
</dbReference>
<dbReference type="Proteomes" id="UP000316508">
    <property type="component" value="Unassembled WGS sequence"/>
</dbReference>
<gene>
    <name evidence="1" type="ORF">FPK30_01190</name>
</gene>
<keyword evidence="2" id="KW-1185">Reference proteome</keyword>
<name>A0A556R5E4_9BIFI</name>
<sequence length="105" mass="11111">MMTLKIREFHAGDHIHTEQTAVRYLQVAMEEADKAETSRQGAAIIADALGEVARAQRHMSAIASDADRSRSGIYKALSNQGDPALSTVISAVHAAGGSLTVTVAH</sequence>
<reference evidence="1 2" key="1">
    <citation type="submission" date="2019-07" db="EMBL/GenBank/DDBJ databases">
        <title>Bifidobacterium asteroides genomes.</title>
        <authorList>
            <person name="Zheng H."/>
        </authorList>
    </citation>
    <scope>NUCLEOTIDE SEQUENCE [LARGE SCALE GENOMIC DNA]</scope>
    <source>
        <strain evidence="1 2">W8102</strain>
    </source>
</reference>
<comment type="caution">
    <text evidence="1">The sequence shown here is derived from an EMBL/GenBank/DDBJ whole genome shotgun (WGS) entry which is preliminary data.</text>
</comment>
<dbReference type="NCBIfam" id="TIGR02684">
    <property type="entry name" value="dnstrm_HI1420"/>
    <property type="match status" value="1"/>
</dbReference>
<dbReference type="PANTHER" id="PTHR40275">
    <property type="entry name" value="SSL7038 PROTEIN"/>
    <property type="match status" value="1"/>
</dbReference>
<proteinExistence type="predicted"/>
<dbReference type="AlphaFoldDB" id="A0A556R5E4"/>